<dbReference type="InParanoid" id="A0A2I0LGY7"/>
<dbReference type="EMBL" id="AKCR02001491">
    <property type="protein sequence ID" value="PKK16583.1"/>
    <property type="molecule type" value="Genomic_DNA"/>
</dbReference>
<accession>A0A2I0LGY7</accession>
<dbReference type="STRING" id="8932.A0A2I0LGY7"/>
<reference evidence="1 2" key="1">
    <citation type="journal article" date="2013" name="Science">
        <title>Genomic diversity and evolution of the head crest in the rock pigeon.</title>
        <authorList>
            <person name="Shapiro M.D."/>
            <person name="Kronenberg Z."/>
            <person name="Li C."/>
            <person name="Domyan E.T."/>
            <person name="Pan H."/>
            <person name="Campbell M."/>
            <person name="Tan H."/>
            <person name="Huff C.D."/>
            <person name="Hu H."/>
            <person name="Vickrey A.I."/>
            <person name="Nielsen S.C."/>
            <person name="Stringham S.A."/>
            <person name="Hu H."/>
            <person name="Willerslev E."/>
            <person name="Gilbert M.T."/>
            <person name="Yandell M."/>
            <person name="Zhang G."/>
            <person name="Wang J."/>
        </authorList>
    </citation>
    <scope>NUCLEOTIDE SEQUENCE [LARGE SCALE GENOMIC DNA]</scope>
    <source>
        <tissue evidence="1">Blood</tissue>
    </source>
</reference>
<protein>
    <submittedName>
        <fullName evidence="1">Uncharacterized protein</fullName>
    </submittedName>
</protein>
<sequence>MLPGCSQLLDELPDTVYRVCDLIMTAVKRNGAAYRDSVLRQVVKQAALPLTTSDTKTVSEWISQMATLPQASNLATRILLLTLLFEELKLPCARVVESSCVLDVLIKLLEVVQPCLQAAKEHKEVQTP</sequence>
<dbReference type="Proteomes" id="UP000053872">
    <property type="component" value="Unassembled WGS sequence"/>
</dbReference>
<gene>
    <name evidence="1" type="ORF">A306_00000469</name>
</gene>
<comment type="caution">
    <text evidence="1">The sequence shown here is derived from an EMBL/GenBank/DDBJ whole genome shotgun (WGS) entry which is preliminary data.</text>
</comment>
<keyword evidence="2" id="KW-1185">Reference proteome</keyword>
<organism evidence="1 2">
    <name type="scientific">Columba livia</name>
    <name type="common">Rock dove</name>
    <dbReference type="NCBI Taxonomy" id="8932"/>
    <lineage>
        <taxon>Eukaryota</taxon>
        <taxon>Metazoa</taxon>
        <taxon>Chordata</taxon>
        <taxon>Craniata</taxon>
        <taxon>Vertebrata</taxon>
        <taxon>Euteleostomi</taxon>
        <taxon>Archelosauria</taxon>
        <taxon>Archosauria</taxon>
        <taxon>Dinosauria</taxon>
        <taxon>Saurischia</taxon>
        <taxon>Theropoda</taxon>
        <taxon>Coelurosauria</taxon>
        <taxon>Aves</taxon>
        <taxon>Neognathae</taxon>
        <taxon>Neoaves</taxon>
        <taxon>Columbimorphae</taxon>
        <taxon>Columbiformes</taxon>
        <taxon>Columbidae</taxon>
        <taxon>Columba</taxon>
    </lineage>
</organism>
<evidence type="ECO:0000313" key="2">
    <source>
        <dbReference type="Proteomes" id="UP000053872"/>
    </source>
</evidence>
<feature type="non-terminal residue" evidence="1">
    <location>
        <position position="128"/>
    </location>
</feature>
<name>A0A2I0LGY7_COLLI</name>
<evidence type="ECO:0000313" key="1">
    <source>
        <dbReference type="EMBL" id="PKK16583.1"/>
    </source>
</evidence>
<dbReference type="AlphaFoldDB" id="A0A2I0LGY7"/>
<proteinExistence type="predicted"/>